<gene>
    <name evidence="11" type="ORF">C7M84_011288</name>
</gene>
<dbReference type="GO" id="GO:0034432">
    <property type="term" value="F:bis(5'-adenosyl)-pentaphosphatase activity"/>
    <property type="evidence" value="ECO:0007669"/>
    <property type="project" value="TreeGrafter"/>
</dbReference>
<dbReference type="InterPro" id="IPR047198">
    <property type="entry name" value="DDP-like_NUDIX"/>
</dbReference>
<protein>
    <recommendedName>
        <fullName evidence="4">diphosphoinositol-polyphosphate diphosphatase</fullName>
        <ecNumber evidence="4">3.6.1.52</ecNumber>
    </recommendedName>
</protein>
<evidence type="ECO:0000256" key="8">
    <source>
        <dbReference type="ARBA" id="ARBA00022842"/>
    </source>
</evidence>
<dbReference type="PANTHER" id="PTHR12629:SF0">
    <property type="entry name" value="DIPHOSPHOINOSITOL-POLYPHOSPHATE DIPHOSPHATASE"/>
    <property type="match status" value="1"/>
</dbReference>
<dbReference type="GO" id="GO:0034431">
    <property type="term" value="F:bis(5'-adenosyl)-hexaphosphatase activity"/>
    <property type="evidence" value="ECO:0007669"/>
    <property type="project" value="TreeGrafter"/>
</dbReference>
<dbReference type="Pfam" id="PF00293">
    <property type="entry name" value="NUDIX"/>
    <property type="match status" value="1"/>
</dbReference>
<evidence type="ECO:0000313" key="11">
    <source>
        <dbReference type="EMBL" id="ROT85587.1"/>
    </source>
</evidence>
<evidence type="ECO:0000256" key="7">
    <source>
        <dbReference type="ARBA" id="ARBA00022801"/>
    </source>
</evidence>
<evidence type="ECO:0000256" key="9">
    <source>
        <dbReference type="ARBA" id="ARBA00033994"/>
    </source>
</evidence>
<comment type="cofactor">
    <cofactor evidence="1">
        <name>Mg(2+)</name>
        <dbReference type="ChEBI" id="CHEBI:18420"/>
    </cofactor>
</comment>
<comment type="caution">
    <text evidence="11">The sequence shown here is derived from an EMBL/GenBank/DDBJ whole genome shotgun (WGS) entry which is preliminary data.</text>
</comment>
<dbReference type="Proteomes" id="UP000283509">
    <property type="component" value="Unassembled WGS sequence"/>
</dbReference>
<dbReference type="GO" id="GO:0046872">
    <property type="term" value="F:metal ion binding"/>
    <property type="evidence" value="ECO:0007669"/>
    <property type="project" value="UniProtKB-KW"/>
</dbReference>
<evidence type="ECO:0000259" key="10">
    <source>
        <dbReference type="PROSITE" id="PS51462"/>
    </source>
</evidence>
<dbReference type="EC" id="3.6.1.52" evidence="4"/>
<dbReference type="InterPro" id="IPR020084">
    <property type="entry name" value="NUDIX_hydrolase_CS"/>
</dbReference>
<dbReference type="AlphaFoldDB" id="A0A3R7QPA3"/>
<keyword evidence="5" id="KW-0963">Cytoplasm</keyword>
<dbReference type="GO" id="GO:0071543">
    <property type="term" value="P:diphosphoinositol polyphosphate metabolic process"/>
    <property type="evidence" value="ECO:0007669"/>
    <property type="project" value="TreeGrafter"/>
</dbReference>
<keyword evidence="8" id="KW-0460">Magnesium</keyword>
<comment type="subcellular location">
    <subcellularLocation>
        <location evidence="2">Cytoplasm</location>
    </subcellularLocation>
</comment>
<proteinExistence type="inferred from homology"/>
<organism evidence="11 12">
    <name type="scientific">Penaeus vannamei</name>
    <name type="common">Whiteleg shrimp</name>
    <name type="synonym">Litopenaeus vannamei</name>
    <dbReference type="NCBI Taxonomy" id="6689"/>
    <lineage>
        <taxon>Eukaryota</taxon>
        <taxon>Metazoa</taxon>
        <taxon>Ecdysozoa</taxon>
        <taxon>Arthropoda</taxon>
        <taxon>Crustacea</taxon>
        <taxon>Multicrustacea</taxon>
        <taxon>Malacostraca</taxon>
        <taxon>Eumalacostraca</taxon>
        <taxon>Eucarida</taxon>
        <taxon>Decapoda</taxon>
        <taxon>Dendrobranchiata</taxon>
        <taxon>Penaeoidea</taxon>
        <taxon>Penaeidae</taxon>
        <taxon>Penaeus</taxon>
    </lineage>
</organism>
<dbReference type="GO" id="GO:1901911">
    <property type="term" value="P:adenosine 5'-(hexahydrogen pentaphosphate) catabolic process"/>
    <property type="evidence" value="ECO:0007669"/>
    <property type="project" value="TreeGrafter"/>
</dbReference>
<evidence type="ECO:0000256" key="4">
    <source>
        <dbReference type="ARBA" id="ARBA00012527"/>
    </source>
</evidence>
<evidence type="ECO:0000256" key="1">
    <source>
        <dbReference type="ARBA" id="ARBA00001946"/>
    </source>
</evidence>
<dbReference type="GO" id="GO:0000298">
    <property type="term" value="F:endopolyphosphatase activity"/>
    <property type="evidence" value="ECO:0007669"/>
    <property type="project" value="TreeGrafter"/>
</dbReference>
<dbReference type="GO" id="GO:1901909">
    <property type="term" value="P:diadenosine hexaphosphate catabolic process"/>
    <property type="evidence" value="ECO:0007669"/>
    <property type="project" value="TreeGrafter"/>
</dbReference>
<keyword evidence="6" id="KW-0479">Metal-binding</keyword>
<dbReference type="FunFam" id="3.90.79.10:FF:000002">
    <property type="entry name" value="diphosphoinositol polyphosphate phosphohydrolase 1"/>
    <property type="match status" value="1"/>
</dbReference>
<dbReference type="PROSITE" id="PS51462">
    <property type="entry name" value="NUDIX"/>
    <property type="match status" value="1"/>
</dbReference>
<evidence type="ECO:0000256" key="6">
    <source>
        <dbReference type="ARBA" id="ARBA00022723"/>
    </source>
</evidence>
<evidence type="ECO:0000256" key="2">
    <source>
        <dbReference type="ARBA" id="ARBA00004496"/>
    </source>
</evidence>
<dbReference type="InterPro" id="IPR000086">
    <property type="entry name" value="NUDIX_hydrolase_dom"/>
</dbReference>
<name>A0A3R7QPA3_PENVA</name>
<comment type="similarity">
    <text evidence="3">Belongs to the Nudix hydrolase family. DIPP subfamily.</text>
</comment>
<dbReference type="SUPFAM" id="SSF55811">
    <property type="entry name" value="Nudix"/>
    <property type="match status" value="1"/>
</dbReference>
<dbReference type="EMBL" id="QCYY01000243">
    <property type="protein sequence ID" value="ROT85587.1"/>
    <property type="molecule type" value="Genomic_DNA"/>
</dbReference>
<dbReference type="PANTHER" id="PTHR12629">
    <property type="entry name" value="DIPHOSPHOINOSITOL POLYPHOSPHATE PHOSPHOHYDROLASE"/>
    <property type="match status" value="1"/>
</dbReference>
<keyword evidence="12" id="KW-1185">Reference proteome</keyword>
<dbReference type="CDD" id="cd04666">
    <property type="entry name" value="NUDIX_DIPP2_like_Nudt4"/>
    <property type="match status" value="1"/>
</dbReference>
<dbReference type="GO" id="GO:0005737">
    <property type="term" value="C:cytoplasm"/>
    <property type="evidence" value="ECO:0007669"/>
    <property type="project" value="UniProtKB-SubCell"/>
</dbReference>
<dbReference type="OrthoDB" id="2011998at2759"/>
<evidence type="ECO:0000256" key="3">
    <source>
        <dbReference type="ARBA" id="ARBA00008266"/>
    </source>
</evidence>
<dbReference type="Gene3D" id="3.90.79.10">
    <property type="entry name" value="Nucleoside Triphosphate Pyrophosphohydrolase"/>
    <property type="match status" value="1"/>
</dbReference>
<comment type="catalytic activity">
    <reaction evidence="9">
        <text>diphospho-myo-inositol polyphosphate + H2O = myo-inositol polyphosphate + phosphate.</text>
        <dbReference type="EC" id="3.6.1.52"/>
    </reaction>
</comment>
<sequence>MSAVALDWQHRWRPKLQDLCLRLHSPPQLPSAYVLDSLRHSVELIPGVIQSTYYSTPLLSSFPLPSHKTATTNSAYLTPTSLIPPRTFVSPLRVHNPLVVKERDTLPCKSPSPCPVLVPRMHAQTTSGNLAVSTIEDIVQPRKLSFLPPESAATLSRSEISASFHTPNTTTVTTTVSSQAGELTKLCSKSATATPMANPCVSSVTNGNSTLQDDHTRNCKHFAKSGGPRGCAGAKNKIGGSVCCPRRRLTDDEGYIRRAACICVNKEETKVLLVSSKKDPCVWLVPGGGLEAGEEPTTAAKREAWEEAGIQGHIARYLGLFESYHHTGAKKHRTAVYIFVVTEEHADFPEARLGRRRQWFSMEDALLHLSHHRPLQSAYLQLMMMSRLKVAAAS</sequence>
<keyword evidence="7" id="KW-0378">Hydrolase</keyword>
<accession>A0A3R7QPA3</accession>
<dbReference type="STRING" id="6689.A0A3R7QPA3"/>
<evidence type="ECO:0000256" key="5">
    <source>
        <dbReference type="ARBA" id="ARBA00022490"/>
    </source>
</evidence>
<dbReference type="InterPro" id="IPR015797">
    <property type="entry name" value="NUDIX_hydrolase-like_dom_sf"/>
</dbReference>
<dbReference type="PROSITE" id="PS00893">
    <property type="entry name" value="NUDIX_BOX"/>
    <property type="match status" value="1"/>
</dbReference>
<dbReference type="GO" id="GO:0008486">
    <property type="term" value="F:diphosphoinositol-polyphosphate diphosphatase activity"/>
    <property type="evidence" value="ECO:0007669"/>
    <property type="project" value="UniProtKB-EC"/>
</dbReference>
<dbReference type="GO" id="GO:0005634">
    <property type="term" value="C:nucleus"/>
    <property type="evidence" value="ECO:0007669"/>
    <property type="project" value="TreeGrafter"/>
</dbReference>
<feature type="domain" description="Nudix hydrolase" evidence="10">
    <location>
        <begin position="254"/>
        <end position="382"/>
    </location>
</feature>
<dbReference type="GO" id="GO:1901907">
    <property type="term" value="P:diadenosine pentaphosphate catabolic process"/>
    <property type="evidence" value="ECO:0007669"/>
    <property type="project" value="TreeGrafter"/>
</dbReference>
<reference evidence="11 12" key="2">
    <citation type="submission" date="2019-01" db="EMBL/GenBank/DDBJ databases">
        <title>The decoding of complex shrimp genome reveals the adaptation for benthos swimmer, frequently molting mechanism and breeding impact on genome.</title>
        <authorList>
            <person name="Sun Y."/>
            <person name="Gao Y."/>
            <person name="Yu Y."/>
        </authorList>
    </citation>
    <scope>NUCLEOTIDE SEQUENCE [LARGE SCALE GENOMIC DNA]</scope>
    <source>
        <tissue evidence="11">Muscle</tissue>
    </source>
</reference>
<evidence type="ECO:0000313" key="12">
    <source>
        <dbReference type="Proteomes" id="UP000283509"/>
    </source>
</evidence>
<reference evidence="11 12" key="1">
    <citation type="submission" date="2018-04" db="EMBL/GenBank/DDBJ databases">
        <authorList>
            <person name="Zhang X."/>
            <person name="Yuan J."/>
            <person name="Li F."/>
            <person name="Xiang J."/>
        </authorList>
    </citation>
    <scope>NUCLEOTIDE SEQUENCE [LARGE SCALE GENOMIC DNA]</scope>
    <source>
        <tissue evidence="11">Muscle</tissue>
    </source>
</reference>